<keyword evidence="2" id="KW-1185">Reference proteome</keyword>
<dbReference type="AlphaFoldDB" id="A0A430K051"/>
<comment type="caution">
    <text evidence="1">The sequence shown here is derived from an EMBL/GenBank/DDBJ whole genome shotgun (WGS) entry which is preliminary data.</text>
</comment>
<dbReference type="EMBL" id="RQPJ01000021">
    <property type="protein sequence ID" value="RTE52355.1"/>
    <property type="molecule type" value="Genomic_DNA"/>
</dbReference>
<reference evidence="1 2" key="1">
    <citation type="submission" date="2018-11" db="EMBL/GenBank/DDBJ databases">
        <title>Arenibacter aquaticus sp.nov., a marine bacterium isolated from surface seawater in the South China Sea.</title>
        <authorList>
            <person name="Guo J."/>
            <person name="Sun J."/>
        </authorList>
    </citation>
    <scope>NUCLEOTIDE SEQUENCE [LARGE SCALE GENOMIC DNA]</scope>
    <source>
        <strain evidence="1 2">GUO666</strain>
    </source>
</reference>
<evidence type="ECO:0000313" key="2">
    <source>
        <dbReference type="Proteomes" id="UP000267585"/>
    </source>
</evidence>
<accession>A0A430K051</accession>
<proteinExistence type="predicted"/>
<evidence type="ECO:0000313" key="1">
    <source>
        <dbReference type="EMBL" id="RTE52355.1"/>
    </source>
</evidence>
<protein>
    <submittedName>
        <fullName evidence="1">Uncharacterized protein</fullName>
    </submittedName>
</protein>
<dbReference type="Proteomes" id="UP000267585">
    <property type="component" value="Unassembled WGS sequence"/>
</dbReference>
<organism evidence="1 2">
    <name type="scientific">Arenibacter aquaticus</name>
    <dbReference type="NCBI Taxonomy" id="2489054"/>
    <lineage>
        <taxon>Bacteria</taxon>
        <taxon>Pseudomonadati</taxon>
        <taxon>Bacteroidota</taxon>
        <taxon>Flavobacteriia</taxon>
        <taxon>Flavobacteriales</taxon>
        <taxon>Flavobacteriaceae</taxon>
        <taxon>Arenibacter</taxon>
    </lineage>
</organism>
<gene>
    <name evidence="1" type="ORF">EHW67_19455</name>
</gene>
<dbReference type="OrthoDB" id="1431622at2"/>
<sequence>MAAKFNEEDQSRKVAVLYRETQKWKSDLNFLEVEANFIQQLLNSYVFVPNTPNLFERLQSFLERTEICVKHKEEVGAMITKHEKVLGGMLECRDETCDFSYYRLHENIRETVLKCMHTFRILKSEVFNYAGNILKNRKEE</sequence>
<dbReference type="RefSeq" id="WP_126164041.1">
    <property type="nucleotide sequence ID" value="NZ_RQPJ01000021.1"/>
</dbReference>
<name>A0A430K051_9FLAO</name>